<geneLocation type="plasmid" evidence="3">
    <name>ppd-1</name>
</geneLocation>
<reference evidence="2 3" key="1">
    <citation type="submission" date="2020-06" db="EMBL/GenBank/DDBJ databases">
        <title>Genome sequence of Paramixta manurensis strain PD-1.</title>
        <authorList>
            <person name="Lee C.W."/>
            <person name="Kim J."/>
        </authorList>
    </citation>
    <scope>NUCLEOTIDE SEQUENCE [LARGE SCALE GENOMIC DNA]</scope>
    <source>
        <strain evidence="2 3">PD-1</strain>
        <plasmid evidence="3">ppd-1</plasmid>
    </source>
</reference>
<keyword evidence="1" id="KW-0812">Transmembrane</keyword>
<keyword evidence="1" id="KW-1133">Transmembrane helix</keyword>
<evidence type="ECO:0000313" key="2">
    <source>
        <dbReference type="EMBL" id="QKJ89291.1"/>
    </source>
</evidence>
<dbReference type="KEGG" id="pmak:PMPD1_4393"/>
<dbReference type="EMBL" id="CP054213">
    <property type="protein sequence ID" value="QKJ89291.1"/>
    <property type="molecule type" value="Genomic_DNA"/>
</dbReference>
<accession>A0A6M8UK55</accession>
<feature type="transmembrane region" description="Helical" evidence="1">
    <location>
        <begin position="61"/>
        <end position="81"/>
    </location>
</feature>
<dbReference type="Proteomes" id="UP000505325">
    <property type="component" value="Plasmid pPD-1"/>
</dbReference>
<name>A0A6M8UK55_9GAMM</name>
<protein>
    <submittedName>
        <fullName evidence="2">Uncharacterized protein</fullName>
    </submittedName>
</protein>
<dbReference type="RefSeq" id="WP_173636349.1">
    <property type="nucleotide sequence ID" value="NZ_CP054213.1"/>
</dbReference>
<organism evidence="2 3">
    <name type="scientific">Paramixta manurensis</name>
    <dbReference type="NCBI Taxonomy" id="2740817"/>
    <lineage>
        <taxon>Bacteria</taxon>
        <taxon>Pseudomonadati</taxon>
        <taxon>Pseudomonadota</taxon>
        <taxon>Gammaproteobacteria</taxon>
        <taxon>Enterobacterales</taxon>
        <taxon>Erwiniaceae</taxon>
        <taxon>Paramixta</taxon>
    </lineage>
</organism>
<keyword evidence="1" id="KW-0472">Membrane</keyword>
<evidence type="ECO:0000256" key="1">
    <source>
        <dbReference type="SAM" id="Phobius"/>
    </source>
</evidence>
<sequence length="93" mass="10077">MVEKPLTLSSTERAFLLVCVSLLLAAGLYVWLVQDVMGRRMLQAISGPDGLLMGGLRDFPLLFLLSLAGGFAAGALVSITLRRQGFMAYRSDE</sequence>
<keyword evidence="3" id="KW-1185">Reference proteome</keyword>
<gene>
    <name evidence="2" type="ORF">PMPD1_4393</name>
</gene>
<feature type="transmembrane region" description="Helical" evidence="1">
    <location>
        <begin position="14"/>
        <end position="32"/>
    </location>
</feature>
<dbReference type="AlphaFoldDB" id="A0A6M8UK55"/>
<keyword evidence="2" id="KW-0614">Plasmid</keyword>
<proteinExistence type="predicted"/>
<evidence type="ECO:0000313" key="3">
    <source>
        <dbReference type="Proteomes" id="UP000505325"/>
    </source>
</evidence>